<evidence type="ECO:0000256" key="5">
    <source>
        <dbReference type="ARBA" id="ARBA00022692"/>
    </source>
</evidence>
<keyword evidence="5" id="KW-0812">Transmembrane</keyword>
<comment type="subcellular location">
    <subcellularLocation>
        <location evidence="2">Membrane</location>
    </subcellularLocation>
    <subcellularLocation>
        <location evidence="11">Mitochondrion inner membrane</location>
        <topology evidence="11">Single-pass membrane protein</topology>
    </subcellularLocation>
</comment>
<dbReference type="AlphaFoldDB" id="A0A0D7BR35"/>
<evidence type="ECO:0000313" key="12">
    <source>
        <dbReference type="EMBL" id="KIY72076.1"/>
    </source>
</evidence>
<keyword evidence="11" id="KW-0999">Mitochondrion inner membrane</keyword>
<keyword evidence="13" id="KW-1185">Reference proteome</keyword>
<evidence type="ECO:0000256" key="10">
    <source>
        <dbReference type="ARBA" id="ARBA00032985"/>
    </source>
</evidence>
<evidence type="ECO:0000256" key="6">
    <source>
        <dbReference type="ARBA" id="ARBA00022989"/>
    </source>
</evidence>
<evidence type="ECO:0000256" key="9">
    <source>
        <dbReference type="ARBA" id="ARBA00032159"/>
    </source>
</evidence>
<sequence length="107" mass="11981">MSILVGPISGALVAGGVYYGFSSLINSRTEQHRIDLHKLSSRLVDAPTFVPAPPSAASRIHKEPFSEMLQARWNDQIGAAFDWVRASDRRLENWTHRLLYGEDQKSS</sequence>
<proteinExistence type="inferred from homology"/>
<evidence type="ECO:0000256" key="3">
    <source>
        <dbReference type="ARBA" id="ARBA00009188"/>
    </source>
</evidence>
<evidence type="ECO:0000256" key="7">
    <source>
        <dbReference type="ARBA" id="ARBA00023128"/>
    </source>
</evidence>
<gene>
    <name evidence="12" type="ORF">CYLTODRAFT_389274</name>
</gene>
<organism evidence="12 13">
    <name type="scientific">Cylindrobasidium torrendii FP15055 ss-10</name>
    <dbReference type="NCBI Taxonomy" id="1314674"/>
    <lineage>
        <taxon>Eukaryota</taxon>
        <taxon>Fungi</taxon>
        <taxon>Dikarya</taxon>
        <taxon>Basidiomycota</taxon>
        <taxon>Agaricomycotina</taxon>
        <taxon>Agaricomycetes</taxon>
        <taxon>Agaricomycetidae</taxon>
        <taxon>Agaricales</taxon>
        <taxon>Marasmiineae</taxon>
        <taxon>Physalacriaceae</taxon>
        <taxon>Cylindrobasidium</taxon>
    </lineage>
</organism>
<evidence type="ECO:0000256" key="1">
    <source>
        <dbReference type="ARBA" id="ARBA00002689"/>
    </source>
</evidence>
<keyword evidence="6" id="KW-1133">Transmembrane helix</keyword>
<dbReference type="GO" id="GO:0042407">
    <property type="term" value="P:cristae formation"/>
    <property type="evidence" value="ECO:0007669"/>
    <property type="project" value="InterPro"/>
</dbReference>
<dbReference type="OrthoDB" id="3351225at2759"/>
<dbReference type="EMBL" id="KN880447">
    <property type="protein sequence ID" value="KIY72076.1"/>
    <property type="molecule type" value="Genomic_DNA"/>
</dbReference>
<comment type="subunit">
    <text evidence="11">Component of the mitochondrial contact site and cristae organizing system (MICOS) complex.</text>
</comment>
<dbReference type="GO" id="GO:0061617">
    <property type="term" value="C:MICOS complex"/>
    <property type="evidence" value="ECO:0007669"/>
    <property type="project" value="UniProtKB-UniRule"/>
</dbReference>
<keyword evidence="7 11" id="KW-0496">Mitochondrion</keyword>
<dbReference type="InterPro" id="IPR031463">
    <property type="entry name" value="Mic12"/>
</dbReference>
<protein>
    <recommendedName>
        <fullName evidence="4 11">MICOS complex subunit MIC12</fullName>
    </recommendedName>
    <alternativeName>
        <fullName evidence="10 11">Altered inheritance of mitochondria protein 5, mitochondrial</fullName>
    </alternativeName>
    <alternativeName>
        <fullName evidence="9 11">Found in mitochondrial proteome protein 51</fullName>
    </alternativeName>
</protein>
<dbReference type="Proteomes" id="UP000054007">
    <property type="component" value="Unassembled WGS sequence"/>
</dbReference>
<evidence type="ECO:0000256" key="2">
    <source>
        <dbReference type="ARBA" id="ARBA00004370"/>
    </source>
</evidence>
<dbReference type="Pfam" id="PF17050">
    <property type="entry name" value="AIM5"/>
    <property type="match status" value="1"/>
</dbReference>
<keyword evidence="8" id="KW-0472">Membrane</keyword>
<accession>A0A0D7BR35</accession>
<dbReference type="GO" id="GO:0044284">
    <property type="term" value="C:mitochondrial crista junction"/>
    <property type="evidence" value="ECO:0007669"/>
    <property type="project" value="InterPro"/>
</dbReference>
<comment type="function">
    <text evidence="1 11">Component of the MICOS complex, a large protein complex of the mitochondrial inner membrane that plays crucial roles in the maintenance of crista junctions, inner membrane architecture, and formation of contact sites to the outer membrane.</text>
</comment>
<reference evidence="12 13" key="1">
    <citation type="journal article" date="2015" name="Fungal Genet. Biol.">
        <title>Evolution of novel wood decay mechanisms in Agaricales revealed by the genome sequences of Fistulina hepatica and Cylindrobasidium torrendii.</title>
        <authorList>
            <person name="Floudas D."/>
            <person name="Held B.W."/>
            <person name="Riley R."/>
            <person name="Nagy L.G."/>
            <person name="Koehler G."/>
            <person name="Ransdell A.S."/>
            <person name="Younus H."/>
            <person name="Chow J."/>
            <person name="Chiniquy J."/>
            <person name="Lipzen A."/>
            <person name="Tritt A."/>
            <person name="Sun H."/>
            <person name="Haridas S."/>
            <person name="LaButti K."/>
            <person name="Ohm R.A."/>
            <person name="Kues U."/>
            <person name="Blanchette R.A."/>
            <person name="Grigoriev I.V."/>
            <person name="Minto R.E."/>
            <person name="Hibbett D.S."/>
        </authorList>
    </citation>
    <scope>NUCLEOTIDE SEQUENCE [LARGE SCALE GENOMIC DNA]</scope>
    <source>
        <strain evidence="12 13">FP15055 ss-10</strain>
    </source>
</reference>
<evidence type="ECO:0000256" key="11">
    <source>
        <dbReference type="RuleBase" id="RU363010"/>
    </source>
</evidence>
<evidence type="ECO:0000256" key="8">
    <source>
        <dbReference type="ARBA" id="ARBA00023136"/>
    </source>
</evidence>
<evidence type="ECO:0000313" key="13">
    <source>
        <dbReference type="Proteomes" id="UP000054007"/>
    </source>
</evidence>
<evidence type="ECO:0000256" key="4">
    <source>
        <dbReference type="ARBA" id="ARBA00018170"/>
    </source>
</evidence>
<comment type="similarity">
    <text evidence="3 11">Belongs to the MICOS complex subunit Mic12 family.</text>
</comment>
<name>A0A0D7BR35_9AGAR</name>